<feature type="non-terminal residue" evidence="1">
    <location>
        <position position="55"/>
    </location>
</feature>
<accession>A0AA38FXS6</accession>
<sequence>IVVERQREERWLKYNEARKRELEKQREVAEQMALCRKIVREGVEVHAKDVEPEPQ</sequence>
<evidence type="ECO:0000313" key="1">
    <source>
        <dbReference type="EMBL" id="KAH9312113.1"/>
    </source>
</evidence>
<dbReference type="EMBL" id="JAHRHJ020000006">
    <property type="protein sequence ID" value="KAH9312113.1"/>
    <property type="molecule type" value="Genomic_DNA"/>
</dbReference>
<proteinExistence type="predicted"/>
<dbReference type="Proteomes" id="UP000824469">
    <property type="component" value="Unassembled WGS sequence"/>
</dbReference>
<protein>
    <submittedName>
        <fullName evidence="1">Uncharacterized protein</fullName>
    </submittedName>
</protein>
<keyword evidence="2" id="KW-1185">Reference proteome</keyword>
<gene>
    <name evidence="1" type="ORF">KI387_027148</name>
</gene>
<reference evidence="1 2" key="1">
    <citation type="journal article" date="2021" name="Nat. Plants">
        <title>The Taxus genome provides insights into paclitaxel biosynthesis.</title>
        <authorList>
            <person name="Xiong X."/>
            <person name="Gou J."/>
            <person name="Liao Q."/>
            <person name="Li Y."/>
            <person name="Zhou Q."/>
            <person name="Bi G."/>
            <person name="Li C."/>
            <person name="Du R."/>
            <person name="Wang X."/>
            <person name="Sun T."/>
            <person name="Guo L."/>
            <person name="Liang H."/>
            <person name="Lu P."/>
            <person name="Wu Y."/>
            <person name="Zhang Z."/>
            <person name="Ro D.K."/>
            <person name="Shang Y."/>
            <person name="Huang S."/>
            <person name="Yan J."/>
        </authorList>
    </citation>
    <scope>NUCLEOTIDE SEQUENCE [LARGE SCALE GENOMIC DNA]</scope>
    <source>
        <strain evidence="1">Ta-2019</strain>
    </source>
</reference>
<organism evidence="1 2">
    <name type="scientific">Taxus chinensis</name>
    <name type="common">Chinese yew</name>
    <name type="synonym">Taxus wallichiana var. chinensis</name>
    <dbReference type="NCBI Taxonomy" id="29808"/>
    <lineage>
        <taxon>Eukaryota</taxon>
        <taxon>Viridiplantae</taxon>
        <taxon>Streptophyta</taxon>
        <taxon>Embryophyta</taxon>
        <taxon>Tracheophyta</taxon>
        <taxon>Spermatophyta</taxon>
        <taxon>Pinopsida</taxon>
        <taxon>Pinidae</taxon>
        <taxon>Conifers II</taxon>
        <taxon>Cupressales</taxon>
        <taxon>Taxaceae</taxon>
        <taxon>Taxus</taxon>
    </lineage>
</organism>
<feature type="non-terminal residue" evidence="1">
    <location>
        <position position="1"/>
    </location>
</feature>
<dbReference type="AlphaFoldDB" id="A0AA38FXS6"/>
<name>A0AA38FXS6_TAXCH</name>
<comment type="caution">
    <text evidence="1">The sequence shown here is derived from an EMBL/GenBank/DDBJ whole genome shotgun (WGS) entry which is preliminary data.</text>
</comment>
<evidence type="ECO:0000313" key="2">
    <source>
        <dbReference type="Proteomes" id="UP000824469"/>
    </source>
</evidence>